<dbReference type="EMBL" id="JAHFXS010000025">
    <property type="protein sequence ID" value="KAG9990582.1"/>
    <property type="molecule type" value="Genomic_DNA"/>
</dbReference>
<feature type="compositionally biased region" description="Polar residues" evidence="2">
    <location>
        <begin position="64"/>
        <end position="93"/>
    </location>
</feature>
<feature type="region of interest" description="Disordered" evidence="2">
    <location>
        <begin position="109"/>
        <end position="130"/>
    </location>
</feature>
<evidence type="ECO:0000256" key="2">
    <source>
        <dbReference type="SAM" id="MobiDB-lite"/>
    </source>
</evidence>
<dbReference type="AlphaFoldDB" id="A0A9P8K2F2"/>
<keyword evidence="4" id="KW-1185">Reference proteome</keyword>
<feature type="coiled-coil region" evidence="1">
    <location>
        <begin position="386"/>
        <end position="421"/>
    </location>
</feature>
<feature type="region of interest" description="Disordered" evidence="2">
    <location>
        <begin position="460"/>
        <end position="506"/>
    </location>
</feature>
<evidence type="ECO:0008006" key="5">
    <source>
        <dbReference type="Google" id="ProtNLM"/>
    </source>
</evidence>
<comment type="caution">
    <text evidence="3">The sequence shown here is derived from an EMBL/GenBank/DDBJ whole genome shotgun (WGS) entry which is preliminary data.</text>
</comment>
<organism evidence="3 4">
    <name type="scientific">Aureobasidium melanogenum</name>
    <name type="common">Aureobasidium pullulans var. melanogenum</name>
    <dbReference type="NCBI Taxonomy" id="46634"/>
    <lineage>
        <taxon>Eukaryota</taxon>
        <taxon>Fungi</taxon>
        <taxon>Dikarya</taxon>
        <taxon>Ascomycota</taxon>
        <taxon>Pezizomycotina</taxon>
        <taxon>Dothideomycetes</taxon>
        <taxon>Dothideomycetidae</taxon>
        <taxon>Dothideales</taxon>
        <taxon>Saccotheciaceae</taxon>
        <taxon>Aureobasidium</taxon>
    </lineage>
</organism>
<feature type="region of interest" description="Disordered" evidence="2">
    <location>
        <begin position="720"/>
        <end position="739"/>
    </location>
</feature>
<feature type="non-terminal residue" evidence="3">
    <location>
        <position position="1"/>
    </location>
</feature>
<name>A0A9P8K2F2_AURME</name>
<protein>
    <recommendedName>
        <fullName evidence="5">Peroxin/Ferlin domain-containing protein</fullName>
    </recommendedName>
</protein>
<feature type="compositionally biased region" description="Basic and acidic residues" evidence="2">
    <location>
        <begin position="464"/>
        <end position="506"/>
    </location>
</feature>
<feature type="region of interest" description="Disordered" evidence="2">
    <location>
        <begin position="1"/>
        <end position="94"/>
    </location>
</feature>
<dbReference type="Proteomes" id="UP000729357">
    <property type="component" value="Unassembled WGS sequence"/>
</dbReference>
<evidence type="ECO:0000313" key="3">
    <source>
        <dbReference type="EMBL" id="KAG9990582.1"/>
    </source>
</evidence>
<sequence>MSTTDAPTNSTPDRGSSATLSDSFPPQPSRRTTAQQITLVDRTNPDRPEIQNPRQVQDDEDTPTESGSLSRRWTKQSLTGHAQSLQGSVQSRMTSRKYRNYWEGRFIGPDDPDNPCSGDELSSSAAPGKVARGKNKVRGLLGARKQMKLALEEDAVIDVLYENQRGWWFFGVPHFSSKTLLNFDPKPWLNGNKKPSPVNITNAQVPDPSWEWAWKSWYVDMSRDVDEEGWEYSFWFSDGTAWHGTHPWGYSWVRRRRWLRKRVRKQPQKPTQQGHAFTSEYFTIHPPKAPSRSSSFIVSEARQNLAKAEHYLEDPEDVRDIGSLLNSLKRAAIDREKIVLVRHFIDNGGDDLHYLGEQMETIMSLCVFQNSRRYILTMLSEKLTAAEKLRDEHTAHNEEISAQEQQKITNLETAIAAADEQVKRLEYWSDVRDMARAGTTSFATDAGVWGYAKWRGLDASGPEADDKSTAKEKGKSWKEVKKEVNGQLKPKDSVVNEQEDKDKPKKEVKIEASYPLDRTKILLSCSPQHPDILSATQLVDIMSAFYTELRIRQRWGFVIYRTDYSSEEDWTKLRVMINTWNMDEDKTSEEATLIQSWQNHWWFDDQSQFDNASVAQLRKHFKETFQGDMGSKPIGERKNVRPHSINLSEHHGEYPYIKAWDSDHSAIVESGYPGWMNVKVPTLLNLYNTAIFVDAQDMRALRSRSTDCFSSQRVWMEDGHYGDQEEEIDAVSDAEEGSN</sequence>
<accession>A0A9P8K2F2</accession>
<feature type="compositionally biased region" description="Polar residues" evidence="2">
    <location>
        <begin position="1"/>
        <end position="38"/>
    </location>
</feature>
<gene>
    <name evidence="3" type="ORF">KCU98_g1027</name>
</gene>
<keyword evidence="1" id="KW-0175">Coiled coil</keyword>
<feature type="compositionally biased region" description="Acidic residues" evidence="2">
    <location>
        <begin position="724"/>
        <end position="739"/>
    </location>
</feature>
<evidence type="ECO:0000313" key="4">
    <source>
        <dbReference type="Proteomes" id="UP000729357"/>
    </source>
</evidence>
<evidence type="ECO:0000256" key="1">
    <source>
        <dbReference type="SAM" id="Coils"/>
    </source>
</evidence>
<proteinExistence type="predicted"/>
<reference evidence="3" key="1">
    <citation type="journal article" date="2021" name="J Fungi (Basel)">
        <title>Virulence traits and population genomics of the black yeast Aureobasidium melanogenum.</title>
        <authorList>
            <person name="Cernosa A."/>
            <person name="Sun X."/>
            <person name="Gostincar C."/>
            <person name="Fang C."/>
            <person name="Gunde-Cimerman N."/>
            <person name="Song Z."/>
        </authorList>
    </citation>
    <scope>NUCLEOTIDE SEQUENCE</scope>
    <source>
        <strain evidence="3">EXF-9298</strain>
    </source>
</reference>
<reference evidence="3" key="2">
    <citation type="submission" date="2021-08" db="EMBL/GenBank/DDBJ databases">
        <authorList>
            <person name="Gostincar C."/>
            <person name="Sun X."/>
            <person name="Song Z."/>
            <person name="Gunde-Cimerman N."/>
        </authorList>
    </citation>
    <scope>NUCLEOTIDE SEQUENCE</scope>
    <source>
        <strain evidence="3">EXF-9298</strain>
    </source>
</reference>